<sequence>MSRKADKFLNPKRSMDDDVEETTRKVAQAIVPPNFGPMPTSGLYMPGGFGDSISTAPIKASGPIFKTSSSDHVYVWDLPAAPTLPQFHPLERTAVFIPRTTPSTVAARISKVLRDRSIEAHYDNEKAKVKCLSAEGVDFRVRLYTGRNHYSHGVIVEVQRRFGFSLVFHSDTQAILDASEGKPVVPSPILTSMDVLPEVSDDENDENDQHNDGDHSFPSAESSLDMVAKMLNHPGFDSQYLGLQTLSSLVNPEKLSLSTARAVSTNLLRSDSMVGLKIFGYIVSRPPQQQDESAIMLRNMSLSILANAMRACGTVPEFLREPVRPVLLHDLKDAQAHPHTAWLAATCMEYFIQGDQHDVIELNNALEVAKEVGEARHVNLLAQANKCIATIR</sequence>
<feature type="region of interest" description="Disordered" evidence="1">
    <location>
        <begin position="1"/>
        <end position="20"/>
    </location>
</feature>
<dbReference type="OrthoDB" id="46660at2759"/>
<dbReference type="EMBL" id="JAGRRH010000016">
    <property type="protein sequence ID" value="KAG7353694.1"/>
    <property type="molecule type" value="Genomic_DNA"/>
</dbReference>
<evidence type="ECO:0000313" key="3">
    <source>
        <dbReference type="Proteomes" id="UP000693970"/>
    </source>
</evidence>
<organism evidence="2 3">
    <name type="scientific">Nitzschia inconspicua</name>
    <dbReference type="NCBI Taxonomy" id="303405"/>
    <lineage>
        <taxon>Eukaryota</taxon>
        <taxon>Sar</taxon>
        <taxon>Stramenopiles</taxon>
        <taxon>Ochrophyta</taxon>
        <taxon>Bacillariophyta</taxon>
        <taxon>Bacillariophyceae</taxon>
        <taxon>Bacillariophycidae</taxon>
        <taxon>Bacillariales</taxon>
        <taxon>Bacillariaceae</taxon>
        <taxon>Nitzschia</taxon>
    </lineage>
</organism>
<proteinExistence type="predicted"/>
<dbReference type="Proteomes" id="UP000693970">
    <property type="component" value="Unassembled WGS sequence"/>
</dbReference>
<name>A0A9K3L1X5_9STRA</name>
<comment type="caution">
    <text evidence="2">The sequence shown here is derived from an EMBL/GenBank/DDBJ whole genome shotgun (WGS) entry which is preliminary data.</text>
</comment>
<feature type="region of interest" description="Disordered" evidence="1">
    <location>
        <begin position="199"/>
        <end position="219"/>
    </location>
</feature>
<dbReference type="AlphaFoldDB" id="A0A9K3L1X5"/>
<evidence type="ECO:0000313" key="2">
    <source>
        <dbReference type="EMBL" id="KAG7353694.1"/>
    </source>
</evidence>
<evidence type="ECO:0000256" key="1">
    <source>
        <dbReference type="SAM" id="MobiDB-lite"/>
    </source>
</evidence>
<reference evidence="2" key="1">
    <citation type="journal article" date="2021" name="Sci. Rep.">
        <title>Diploid genomic architecture of Nitzschia inconspicua, an elite biomass production diatom.</title>
        <authorList>
            <person name="Oliver A."/>
            <person name="Podell S."/>
            <person name="Pinowska A."/>
            <person name="Traller J.C."/>
            <person name="Smith S.R."/>
            <person name="McClure R."/>
            <person name="Beliaev A."/>
            <person name="Bohutskyi P."/>
            <person name="Hill E.A."/>
            <person name="Rabines A."/>
            <person name="Zheng H."/>
            <person name="Allen L.Z."/>
            <person name="Kuo A."/>
            <person name="Grigoriev I.V."/>
            <person name="Allen A.E."/>
            <person name="Hazlebeck D."/>
            <person name="Allen E.E."/>
        </authorList>
    </citation>
    <scope>NUCLEOTIDE SEQUENCE</scope>
    <source>
        <strain evidence="2">Hildebrandi</strain>
    </source>
</reference>
<reference evidence="2" key="2">
    <citation type="submission" date="2021-04" db="EMBL/GenBank/DDBJ databases">
        <authorList>
            <person name="Podell S."/>
        </authorList>
    </citation>
    <scope>NUCLEOTIDE SEQUENCE</scope>
    <source>
        <strain evidence="2">Hildebrandi</strain>
    </source>
</reference>
<gene>
    <name evidence="2" type="ORF">IV203_003049</name>
</gene>
<accession>A0A9K3L1X5</accession>
<protein>
    <submittedName>
        <fullName evidence="2">Uncharacterized protein</fullName>
    </submittedName>
</protein>
<keyword evidence="3" id="KW-1185">Reference proteome</keyword>